<feature type="region of interest" description="Disordered" evidence="5">
    <location>
        <begin position="715"/>
        <end position="749"/>
    </location>
</feature>
<dbReference type="AlphaFoldDB" id="A0A315W7U1"/>
<dbReference type="PANTHER" id="PTHR24035">
    <property type="entry name" value="MULTIPLE EPIDERMAL GROWTH FACTOR-LIKE DOMAINS PROTEIN"/>
    <property type="match status" value="1"/>
</dbReference>
<proteinExistence type="predicted"/>
<evidence type="ECO:0000256" key="1">
    <source>
        <dbReference type="ARBA" id="ARBA00022536"/>
    </source>
</evidence>
<evidence type="ECO:0000256" key="2">
    <source>
        <dbReference type="ARBA" id="ARBA00022729"/>
    </source>
</evidence>
<dbReference type="GO" id="GO:0043277">
    <property type="term" value="P:apoptotic cell clearance"/>
    <property type="evidence" value="ECO:0007669"/>
    <property type="project" value="TreeGrafter"/>
</dbReference>
<dbReference type="InterPro" id="IPR000742">
    <property type="entry name" value="EGF"/>
</dbReference>
<keyword evidence="9" id="KW-1185">Reference proteome</keyword>
<dbReference type="PROSITE" id="PS01186">
    <property type="entry name" value="EGF_2"/>
    <property type="match status" value="2"/>
</dbReference>
<dbReference type="FunFam" id="2.170.300.10:FF:000041">
    <property type="entry name" value="Tyrosine protein kinase receptor tie-1, putative"/>
    <property type="match status" value="1"/>
</dbReference>
<keyword evidence="6" id="KW-0812">Transmembrane</keyword>
<name>A0A315W7U1_GAMAF</name>
<dbReference type="InterPro" id="IPR052108">
    <property type="entry name" value="MEGF/SIB"/>
</dbReference>
<dbReference type="Proteomes" id="UP000250572">
    <property type="component" value="Unassembled WGS sequence"/>
</dbReference>
<keyword evidence="3" id="KW-0677">Repeat</keyword>
<accession>A0A315W7U1</accession>
<dbReference type="PROSITE" id="PS51041">
    <property type="entry name" value="EMI"/>
    <property type="match status" value="1"/>
</dbReference>
<evidence type="ECO:0000256" key="6">
    <source>
        <dbReference type="SAM" id="Phobius"/>
    </source>
</evidence>
<dbReference type="EMBL" id="NHOQ01000243">
    <property type="protein sequence ID" value="PWA31959.1"/>
    <property type="molecule type" value="Genomic_DNA"/>
</dbReference>
<evidence type="ECO:0000256" key="4">
    <source>
        <dbReference type="ARBA" id="ARBA00023157"/>
    </source>
</evidence>
<feature type="region of interest" description="Disordered" evidence="5">
    <location>
        <begin position="296"/>
        <end position="325"/>
    </location>
</feature>
<keyword evidence="4" id="KW-1015">Disulfide bond</keyword>
<dbReference type="PROSITE" id="PS00022">
    <property type="entry name" value="EGF_1"/>
    <property type="match status" value="2"/>
</dbReference>
<evidence type="ECO:0000259" key="7">
    <source>
        <dbReference type="PROSITE" id="PS51041"/>
    </source>
</evidence>
<dbReference type="Gene3D" id="2.170.300.10">
    <property type="entry name" value="Tie2 ligand-binding domain superfamily"/>
    <property type="match status" value="3"/>
</dbReference>
<dbReference type="SMART" id="SM00181">
    <property type="entry name" value="EGF"/>
    <property type="match status" value="4"/>
</dbReference>
<keyword evidence="1" id="KW-0245">EGF-like domain</keyword>
<comment type="caution">
    <text evidence="8">The sequence shown here is derived from an EMBL/GenBank/DDBJ whole genome shotgun (WGS) entry which is preliminary data.</text>
</comment>
<evidence type="ECO:0000313" key="9">
    <source>
        <dbReference type="Proteomes" id="UP000250572"/>
    </source>
</evidence>
<keyword evidence="6" id="KW-0472">Membrane</keyword>
<evidence type="ECO:0000256" key="5">
    <source>
        <dbReference type="SAM" id="MobiDB-lite"/>
    </source>
</evidence>
<dbReference type="CDD" id="cd00055">
    <property type="entry name" value="EGF_Lam"/>
    <property type="match status" value="1"/>
</dbReference>
<dbReference type="GO" id="GO:0005112">
    <property type="term" value="F:Notch binding"/>
    <property type="evidence" value="ECO:0007669"/>
    <property type="project" value="TreeGrafter"/>
</dbReference>
<dbReference type="STRING" id="33528.ENSGAFP00000029388"/>
<dbReference type="PRINTS" id="PR00011">
    <property type="entry name" value="EGFLAMININ"/>
</dbReference>
<reference evidence="8 9" key="1">
    <citation type="journal article" date="2018" name="G3 (Bethesda)">
        <title>A High-Quality Reference Genome for the Invasive Mosquitofish Gambusia affinis Using a Chicago Library.</title>
        <authorList>
            <person name="Hoffberg S.L."/>
            <person name="Troendle N.J."/>
            <person name="Glenn T.C."/>
            <person name="Mahmud O."/>
            <person name="Louha S."/>
            <person name="Chalopin D."/>
            <person name="Bennetzen J.L."/>
            <person name="Mauricio R."/>
        </authorList>
    </citation>
    <scope>NUCLEOTIDE SEQUENCE [LARGE SCALE GENOMIC DNA]</scope>
    <source>
        <strain evidence="8">NE01/NJP1002.9</strain>
        <tissue evidence="8">Muscle</tissue>
    </source>
</reference>
<evidence type="ECO:0000256" key="3">
    <source>
        <dbReference type="ARBA" id="ARBA00022737"/>
    </source>
</evidence>
<keyword evidence="2" id="KW-0732">Signal</keyword>
<feature type="domain" description="EMI" evidence="7">
    <location>
        <begin position="68"/>
        <end position="145"/>
    </location>
</feature>
<organism evidence="8 9">
    <name type="scientific">Gambusia affinis</name>
    <name type="common">Western mosquitofish</name>
    <name type="synonym">Heterandria affinis</name>
    <dbReference type="NCBI Taxonomy" id="33528"/>
    <lineage>
        <taxon>Eukaryota</taxon>
        <taxon>Metazoa</taxon>
        <taxon>Chordata</taxon>
        <taxon>Craniata</taxon>
        <taxon>Vertebrata</taxon>
        <taxon>Euteleostomi</taxon>
        <taxon>Actinopterygii</taxon>
        <taxon>Neopterygii</taxon>
        <taxon>Teleostei</taxon>
        <taxon>Neoteleostei</taxon>
        <taxon>Acanthomorphata</taxon>
        <taxon>Ovalentaria</taxon>
        <taxon>Atherinomorphae</taxon>
        <taxon>Cyprinodontiformes</taxon>
        <taxon>Poeciliidae</taxon>
        <taxon>Poeciliinae</taxon>
        <taxon>Gambusia</taxon>
    </lineage>
</organism>
<protein>
    <recommendedName>
        <fullName evidence="7">EMI domain-containing protein</fullName>
    </recommendedName>
</protein>
<dbReference type="InterPro" id="IPR002049">
    <property type="entry name" value="LE_dom"/>
</dbReference>
<dbReference type="InterPro" id="IPR011489">
    <property type="entry name" value="EMI_domain"/>
</dbReference>
<evidence type="ECO:0000313" key="8">
    <source>
        <dbReference type="EMBL" id="PWA31959.1"/>
    </source>
</evidence>
<feature type="transmembrane region" description="Helical" evidence="6">
    <location>
        <begin position="554"/>
        <end position="580"/>
    </location>
</feature>
<dbReference type="Pfam" id="PF07546">
    <property type="entry name" value="EMI"/>
    <property type="match status" value="1"/>
</dbReference>
<dbReference type="PANTHER" id="PTHR24035:SF109">
    <property type="entry name" value="PROTEIN DRAPER"/>
    <property type="match status" value="1"/>
</dbReference>
<sequence>MCDTGNCCVLLRYIPPPTTAVTLVSVFTDCASATPIMMAELMGYYITVLSTVVFWSLPYNTSSLNLDDPNVCSHWESYSRTVTESYAHRYDQIYYANCPDILKWFKCTTYREMYRTAYRRGEKIMYRIKSQCCPGFFEIGEMCAHEHSTFNNMHTVKTAVFMAVVWHPTPVDVNQAGGVPTAPVENTGQVKFTRKYNSSFLAFRSVDASPVLNIASLAFSRALISAFSQGFWFGLRVTILVVVTSSAHLEGSKCAVPCPAGAYGVNCSATCKCKNGVQCSPVDGSCSCTTDQEGYCSQPPPSRSRCHCPREHSSPPAEQMSPQEEHSPVTVTVCVQKDGGAQTVRCRVIVRMGPPVLQTKEPVSVPLDTRASSVRTDECPVGTFGAGCAKSCHCMNNNQCIHINGTCLCDAGYTGEKCDIRLCPEDRYGLRCNKNCPCHTPRTLRCHPVSGKCTCQAGWSGLFCNETCTPGFYGKSCSDLCQCQNGADCHKCPHGSHGYDCRQSCNCLNNSTCDHMTGACYCSPGWKGVRCDEGGIVVFGNFNNLTSASFHVDAYQIGVIAGIIVLVFLVLLALPLFIIYRNKQKSKEATMPAVIYTPAIRVTSNYTTADTYTPSYEAHPSNYFSNPSYHTLTQCISLPHVKSGQCAKTGSNLFPNMENVALGAHTGTRLNNWKQGAHFNELGACGVDMTCIGKSLQDMVKGADYLASSSSLVSSENPYATIKDPPSPTSKNTESSYMEMKSPTRRDSAYAEISDTSLTDNQKVKAEMSIKTIQPTGDGDTHLQFGKEPTDQTKNNQISCDYDTLPPTESFLSETKEVDCEYKEMLLEVIEGQPAPPPLSNQTKWVSNSTTFVLVCAAKIVVSAALALKILMKGFFTGEVPEQLFWILSVSLIGNEAGLDEKLAKLCQAETTHEFYTNDKELNKGRDSLVLTQQWKNNF</sequence>
<keyword evidence="6" id="KW-1133">Transmembrane helix</keyword>
<dbReference type="SMART" id="SM00180">
    <property type="entry name" value="EGF_Lam"/>
    <property type="match status" value="2"/>
</dbReference>
<gene>
    <name evidence="8" type="ORF">CCH79_00019274</name>
</gene>